<comment type="caution">
    <text evidence="1">The sequence shown here is derived from an EMBL/GenBank/DDBJ whole genome shotgun (WGS) entry which is preliminary data.</text>
</comment>
<dbReference type="Pfam" id="PF14398">
    <property type="entry name" value="ATPgrasp_YheCD"/>
    <property type="match status" value="1"/>
</dbReference>
<sequence>MKRYIGIMIGAAVFRGIPKGQTAFEHLPFYEEAGKKYGVTPCYFRFEDITPGVRQVNAYVKNEQGTYILQAVPRPDVIHNRVFKLKPAQRRKIKKLKKEGIIFFNEYNRYRKLKVNDILFGDPLLRPHVPETLRADEKSVKLMMKKHDELILKPNSGTLGLGIVKLSKRSGGVWELTLREKDSLISECFSETFPPRLKELLSRKNVIVQQRIPLAKSRGGVFDMRVSVQKNRVGVWQVSGIVGKVAKKGWYMTNVARGGSCRTFRELMEDLPHLTPEGVYENMEGLAISAAGLLEKHLPPLADLGFDMGITEEGFPMFIECNCRDLRYSFKNAGMMEEWKNTHVSPVGYACHLLEAAEARG</sequence>
<dbReference type="EMBL" id="MINN01000128">
    <property type="protein sequence ID" value="OIU68693.1"/>
    <property type="molecule type" value="Genomic_DNA"/>
</dbReference>
<dbReference type="OrthoDB" id="7869153at2"/>
<keyword evidence="2" id="KW-1185">Reference proteome</keyword>
<organism evidence="1 2">
    <name type="scientific">Rossellomorea aquimaris</name>
    <dbReference type="NCBI Taxonomy" id="189382"/>
    <lineage>
        <taxon>Bacteria</taxon>
        <taxon>Bacillati</taxon>
        <taxon>Bacillota</taxon>
        <taxon>Bacilli</taxon>
        <taxon>Bacillales</taxon>
        <taxon>Bacillaceae</taxon>
        <taxon>Rossellomorea</taxon>
    </lineage>
</organism>
<dbReference type="InterPro" id="IPR026838">
    <property type="entry name" value="YheC/D"/>
</dbReference>
<dbReference type="AlphaFoldDB" id="A0A1J6VTU2"/>
<evidence type="ECO:0000313" key="2">
    <source>
        <dbReference type="Proteomes" id="UP000182062"/>
    </source>
</evidence>
<dbReference type="SUPFAM" id="SSF56059">
    <property type="entry name" value="Glutathione synthetase ATP-binding domain-like"/>
    <property type="match status" value="1"/>
</dbReference>
<name>A0A1J6VTU2_9BACI</name>
<evidence type="ECO:0000313" key="1">
    <source>
        <dbReference type="EMBL" id="OIU68693.1"/>
    </source>
</evidence>
<evidence type="ECO:0008006" key="3">
    <source>
        <dbReference type="Google" id="ProtNLM"/>
    </source>
</evidence>
<gene>
    <name evidence="1" type="ORF">BHE18_17400</name>
</gene>
<proteinExistence type="predicted"/>
<dbReference type="Proteomes" id="UP000182062">
    <property type="component" value="Unassembled WGS sequence"/>
</dbReference>
<accession>A0A1J6VTU2</accession>
<dbReference type="RefSeq" id="WP_071620118.1">
    <property type="nucleotide sequence ID" value="NZ_MINN01000128.1"/>
</dbReference>
<reference evidence="1 2" key="1">
    <citation type="submission" date="2016-09" db="EMBL/GenBank/DDBJ databases">
        <title>Bacillus aquimaris SAMM genome sequence reveals colonization and biosurfactant production capacities.</title>
        <authorList>
            <person name="Waghmode S.R."/>
            <person name="Suryavanshi M.V."/>
        </authorList>
    </citation>
    <scope>NUCLEOTIDE SEQUENCE [LARGE SCALE GENOMIC DNA]</scope>
    <source>
        <strain evidence="1 2">SAMM</strain>
    </source>
</reference>
<protein>
    <recommendedName>
        <fullName evidence="3">YheC/YheD family protein</fullName>
    </recommendedName>
</protein>